<feature type="compositionally biased region" description="Low complexity" evidence="9">
    <location>
        <begin position="53"/>
        <end position="67"/>
    </location>
</feature>
<dbReference type="GO" id="GO:0000139">
    <property type="term" value="C:Golgi membrane"/>
    <property type="evidence" value="ECO:0007669"/>
    <property type="project" value="InterPro"/>
</dbReference>
<dbReference type="PANTHER" id="PTHR11884">
    <property type="entry name" value="SELECTIN LIGAND RELATED"/>
    <property type="match status" value="1"/>
</dbReference>
<dbReference type="InterPro" id="IPR001893">
    <property type="entry name" value="Cys-rich_GLG1_repeat"/>
</dbReference>
<evidence type="ECO:0000256" key="6">
    <source>
        <dbReference type="ARBA" id="ARBA00023136"/>
    </source>
</evidence>
<feature type="repeat" description="Cys-rich GLG1" evidence="8">
    <location>
        <begin position="626"/>
        <end position="685"/>
    </location>
</feature>
<feature type="repeat" description="Cys-rich GLG1" evidence="8">
    <location>
        <begin position="265"/>
        <end position="325"/>
    </location>
</feature>
<evidence type="ECO:0000256" key="11">
    <source>
        <dbReference type="SAM" id="SignalP"/>
    </source>
</evidence>
<proteinExistence type="predicted"/>
<dbReference type="AlphaFoldDB" id="A0A914H7I0"/>
<evidence type="ECO:0000256" key="10">
    <source>
        <dbReference type="SAM" id="Phobius"/>
    </source>
</evidence>
<evidence type="ECO:0000256" key="7">
    <source>
        <dbReference type="ARBA" id="ARBA00023180"/>
    </source>
</evidence>
<feature type="repeat" description="Cys-rich GLG1" evidence="8">
    <location>
        <begin position="1083"/>
        <end position="1143"/>
    </location>
</feature>
<dbReference type="GO" id="GO:0017134">
    <property type="term" value="F:fibroblast growth factor binding"/>
    <property type="evidence" value="ECO:0007669"/>
    <property type="project" value="TreeGrafter"/>
</dbReference>
<feature type="region of interest" description="Disordered" evidence="9">
    <location>
        <begin position="40"/>
        <end position="70"/>
    </location>
</feature>
<keyword evidence="5 10" id="KW-1133">Transmembrane helix</keyword>
<comment type="subcellular location">
    <subcellularLocation>
        <location evidence="1">Membrane</location>
        <topology evidence="1">Single-pass type I membrane protein</topology>
    </subcellularLocation>
</comment>
<feature type="transmembrane region" description="Helical" evidence="10">
    <location>
        <begin position="1192"/>
        <end position="1215"/>
    </location>
</feature>
<accession>A0A914H7I0</accession>
<dbReference type="InterPro" id="IPR039728">
    <property type="entry name" value="GLG1"/>
</dbReference>
<evidence type="ECO:0000256" key="4">
    <source>
        <dbReference type="ARBA" id="ARBA00022737"/>
    </source>
</evidence>
<feature type="repeat" description="Cys-rich GLG1" evidence="8">
    <location>
        <begin position="884"/>
        <end position="942"/>
    </location>
</feature>
<evidence type="ECO:0000313" key="12">
    <source>
        <dbReference type="Proteomes" id="UP000887572"/>
    </source>
</evidence>
<keyword evidence="7" id="KW-0325">Glycoprotein</keyword>
<evidence type="ECO:0000256" key="9">
    <source>
        <dbReference type="SAM" id="MobiDB-lite"/>
    </source>
</evidence>
<feature type="repeat" description="Cys-rich GLG1" evidence="8">
    <location>
        <begin position="484"/>
        <end position="546"/>
    </location>
</feature>
<evidence type="ECO:0000256" key="8">
    <source>
        <dbReference type="PROSITE-ProRule" id="PRU00622"/>
    </source>
</evidence>
<keyword evidence="6 10" id="KW-0472">Membrane</keyword>
<evidence type="ECO:0000256" key="1">
    <source>
        <dbReference type="ARBA" id="ARBA00004479"/>
    </source>
</evidence>
<organism evidence="12 13">
    <name type="scientific">Globodera rostochiensis</name>
    <name type="common">Golden nematode worm</name>
    <name type="synonym">Heterodera rostochiensis</name>
    <dbReference type="NCBI Taxonomy" id="31243"/>
    <lineage>
        <taxon>Eukaryota</taxon>
        <taxon>Metazoa</taxon>
        <taxon>Ecdysozoa</taxon>
        <taxon>Nematoda</taxon>
        <taxon>Chromadorea</taxon>
        <taxon>Rhabditida</taxon>
        <taxon>Tylenchina</taxon>
        <taxon>Tylenchomorpha</taxon>
        <taxon>Tylenchoidea</taxon>
        <taxon>Heteroderidae</taxon>
        <taxon>Heteroderinae</taxon>
        <taxon>Globodera</taxon>
    </lineage>
</organism>
<feature type="repeat" description="Cys-rich GLG1" evidence="8">
    <location>
        <begin position="751"/>
        <end position="811"/>
    </location>
</feature>
<feature type="repeat" description="Cys-rich GLG1" evidence="8">
    <location>
        <begin position="418"/>
        <end position="480"/>
    </location>
</feature>
<name>A0A914H7I0_GLORO</name>
<keyword evidence="4" id="KW-0677">Repeat</keyword>
<sequence length="1224" mass="140128">MTRPSFSSRRLCRCTRVLLAVLLVGYVQRPVADAQAVPAAQSQPNVAQPPPQQQQQQPQAQQTANAADSQRLVQRTECRNDIRKHCSKLLAQLNPGEVLTDMDALDCLQDAGFSETESLEAKCAQAVWEYKIELTQDMRFIGALQQFCSAEISQNSQMKECTLDNRPGYALSCMMANVHLVDQASRCFQFLLRTERVAFSDFGLVAPFVEHCATAIMQLECGALTKPSLHANVRVPHSQGSTLECLISYLVNVPKDAYKAKVVEGISQECRKEVMRIAELQSDDWHLDRPLFFACRMDRERFCSELPAGEGKVFHCLMEHKQDPKMAPQCSKILSERAGLMGRDYKLAHPLLKSCDKEVQAYRCVPQPGFEKSLQFHLSWVVLCLENGLHYYKTQEHDRKKAEEDKTAKQRQWPNLVPFNDECQHEMLTHRQMMVQEFRMSPEIVMGCAQEIDKYCSPKGDIESEGKTVHCLMAHAQERDEKKVLTQQCKNALQELVKLADIGSNYKVDKVLFDSCKPVIEGKCKMDAVSEANTLSCLMRNLDEPEMTDECEQRLVEVQYFMARDWSLDPQLYESCHQEAVTRCGAVENWHEGVNKLPGQDQKVVVDPGPQVLACLYRSGYDEANPLSKECASNVRRVLRERAARVNLIPDIEENCRDALSEYCSQNIKPTEEMHCLQEHFEQKEFKDRYGRCYTEVERFTQMESRDTKLNRLLTRACRPVISTYCAQYQTQEIDHGDVMECLAAHKEADEMSTKCRSYVNHFELISLRDYHFSYRFTQACQDDIRTHCVQFGQDKGAIIRCLSNIVFEHRVLSEQKDLGKDCKKQLRVAYLQQEQVDFDDKEHMGDADPQLMKQCATDLQRYNCLAQQRFEDVVECLRINFDNLAPDCKALVFSREKIEALDNTFDDELQNSCKYDIGKYCGSQKGDKVLDCLMNTKIVRLLQKGCLKVVKERMLERVKDDRLNPSLLESCQKEAEQYCADDYKKINNPQYTQQQLGPIIATCLRTQFAKFTGGGMHLSMGCKDELSKLILESEFDIQLDPALYKACRRTINKHCANAIIARGGNYDTVLECLKADFYANQIPDRDCAQQLARRTQESLIDIHLDPGLHEACSVDIQRVCREVPPGQSRIIMCLVDAARNSQVHLSTSCRTKLTERNKLWQVAHDEYRMALPDTWSEAYAVLLNHPQRTSILTWLGIGLLVLLLAGCFLGRYSARAYKELKNR</sequence>
<dbReference type="InterPro" id="IPR017873">
    <property type="entry name" value="Cys-rich_GLG1_repeat_euk"/>
</dbReference>
<evidence type="ECO:0000256" key="3">
    <source>
        <dbReference type="ARBA" id="ARBA00022729"/>
    </source>
</evidence>
<evidence type="ECO:0000256" key="2">
    <source>
        <dbReference type="ARBA" id="ARBA00022692"/>
    </source>
</evidence>
<protein>
    <submittedName>
        <fullName evidence="13">Golgi apparatus protein 1</fullName>
    </submittedName>
</protein>
<feature type="repeat" description="Cys-rich GLG1" evidence="8">
    <location>
        <begin position="1018"/>
        <end position="1082"/>
    </location>
</feature>
<feature type="chain" id="PRO_5037272166" evidence="11">
    <location>
        <begin position="35"/>
        <end position="1224"/>
    </location>
</feature>
<keyword evidence="3 11" id="KW-0732">Signal</keyword>
<reference evidence="13" key="1">
    <citation type="submission" date="2022-11" db="UniProtKB">
        <authorList>
            <consortium name="WormBaseParasite"/>
        </authorList>
    </citation>
    <scope>IDENTIFICATION</scope>
</reference>
<dbReference type="WBParaSite" id="Gr19_v10_g14731.t2">
    <property type="protein sequence ID" value="Gr19_v10_g14731.t2"/>
    <property type="gene ID" value="Gr19_v10_g14731"/>
</dbReference>
<dbReference type="Proteomes" id="UP000887572">
    <property type="component" value="Unplaced"/>
</dbReference>
<dbReference type="Pfam" id="PF00839">
    <property type="entry name" value="Cys_rich_FGFR"/>
    <property type="match status" value="13"/>
</dbReference>
<dbReference type="PANTHER" id="PTHR11884:SF1">
    <property type="entry name" value="GOLGI APPARATUS PROTEIN 1"/>
    <property type="match status" value="1"/>
</dbReference>
<dbReference type="PROSITE" id="PS51289">
    <property type="entry name" value="GLG1_C_RICH"/>
    <property type="match status" value="8"/>
</dbReference>
<evidence type="ECO:0000313" key="13">
    <source>
        <dbReference type="WBParaSite" id="Gr19_v10_g14731.t2"/>
    </source>
</evidence>
<feature type="signal peptide" evidence="11">
    <location>
        <begin position="1"/>
        <end position="34"/>
    </location>
</feature>
<evidence type="ECO:0000256" key="5">
    <source>
        <dbReference type="ARBA" id="ARBA00022989"/>
    </source>
</evidence>
<keyword evidence="2 10" id="KW-0812">Transmembrane</keyword>
<keyword evidence="12" id="KW-1185">Reference proteome</keyword>